<dbReference type="EMBL" id="JADBJN010000004">
    <property type="protein sequence ID" value="KAG5666805.1"/>
    <property type="molecule type" value="Genomic_DNA"/>
</dbReference>
<proteinExistence type="predicted"/>
<feature type="region of interest" description="Disordered" evidence="3">
    <location>
        <begin position="251"/>
        <end position="287"/>
    </location>
</feature>
<feature type="compositionally biased region" description="Basic and acidic residues" evidence="3">
    <location>
        <begin position="251"/>
        <end position="265"/>
    </location>
</feature>
<reference evidence="4" key="1">
    <citation type="submission" date="2021-03" db="EMBL/GenBank/DDBJ databases">
        <title>Chromosome level genome of the anhydrobiotic midge Polypedilum vanderplanki.</title>
        <authorList>
            <person name="Yoshida Y."/>
            <person name="Kikawada T."/>
            <person name="Gusev O."/>
        </authorList>
    </citation>
    <scope>NUCLEOTIDE SEQUENCE</scope>
    <source>
        <strain evidence="4">NIAS01</strain>
        <tissue evidence="4">Whole body or cell culture</tissue>
    </source>
</reference>
<organism evidence="4 5">
    <name type="scientific">Polypedilum vanderplanki</name>
    <name type="common">Sleeping chironomid midge</name>
    <dbReference type="NCBI Taxonomy" id="319348"/>
    <lineage>
        <taxon>Eukaryota</taxon>
        <taxon>Metazoa</taxon>
        <taxon>Ecdysozoa</taxon>
        <taxon>Arthropoda</taxon>
        <taxon>Hexapoda</taxon>
        <taxon>Insecta</taxon>
        <taxon>Pterygota</taxon>
        <taxon>Neoptera</taxon>
        <taxon>Endopterygota</taxon>
        <taxon>Diptera</taxon>
        <taxon>Nematocera</taxon>
        <taxon>Chironomoidea</taxon>
        <taxon>Chironomidae</taxon>
        <taxon>Chironominae</taxon>
        <taxon>Polypedilum</taxon>
        <taxon>Polypedilum</taxon>
    </lineage>
</organism>
<accession>A0A9J6BAU1</accession>
<dbReference type="PROSITE" id="PS50005">
    <property type="entry name" value="TPR"/>
    <property type="match status" value="1"/>
</dbReference>
<dbReference type="OrthoDB" id="1926212at2759"/>
<feature type="compositionally biased region" description="Polar residues" evidence="3">
    <location>
        <begin position="15"/>
        <end position="32"/>
    </location>
</feature>
<evidence type="ECO:0000313" key="4">
    <source>
        <dbReference type="EMBL" id="KAG5666805.1"/>
    </source>
</evidence>
<gene>
    <name evidence="4" type="ORF">PVAND_014815</name>
</gene>
<dbReference type="SMART" id="SM00028">
    <property type="entry name" value="TPR"/>
    <property type="match status" value="4"/>
</dbReference>
<dbReference type="PANTHER" id="PTHR45188">
    <property type="entry name" value="DNAJ PROTEIN P58IPK HOMOLOG"/>
    <property type="match status" value="1"/>
</dbReference>
<dbReference type="Proteomes" id="UP001107558">
    <property type="component" value="Chromosome 4"/>
</dbReference>
<feature type="compositionally biased region" description="Polar residues" evidence="3">
    <location>
        <begin position="386"/>
        <end position="400"/>
    </location>
</feature>
<dbReference type="PANTHER" id="PTHR45188:SF2">
    <property type="entry name" value="DNAJ HOMOLOG SUBFAMILY C MEMBER 7"/>
    <property type="match status" value="1"/>
</dbReference>
<evidence type="ECO:0000313" key="5">
    <source>
        <dbReference type="Proteomes" id="UP001107558"/>
    </source>
</evidence>
<evidence type="ECO:0000256" key="3">
    <source>
        <dbReference type="SAM" id="MobiDB-lite"/>
    </source>
</evidence>
<feature type="region of interest" description="Disordered" evidence="3">
    <location>
        <begin position="414"/>
        <end position="449"/>
    </location>
</feature>
<feature type="compositionally biased region" description="Basic and acidic residues" evidence="3">
    <location>
        <begin position="276"/>
        <end position="287"/>
    </location>
</feature>
<dbReference type="InterPro" id="IPR019734">
    <property type="entry name" value="TPR_rpt"/>
</dbReference>
<keyword evidence="5" id="KW-1185">Reference proteome</keyword>
<feature type="region of interest" description="Disordered" evidence="3">
    <location>
        <begin position="1"/>
        <end position="33"/>
    </location>
</feature>
<sequence>MTQKSKLRKSKRPTTLKSSSYNQKTDESFTSENQDDQKLPVFDEVIINAYRLKNYQRCIKLIERILKFSQPEISTHYMILLAASYTMTKKNFKKSHQLLDEVLKLEPNNSFAFYGKGVAFYFDGQFENSLRFLNLAIEVDEPNMERAKNLKLQVEKEMTKVRVLLKRIDANASDDLEENIESFVVSKSENLGNDGSSLKKLNSDKNDDLKECAMEIDEELSLKIVSDEVKNEEALGNDNKAEITELKKQNDEILPKDNEESEKKILKSQNEETEENFEKPIDETKNKDSKIEIEKTLKETEGNSQKLEVIFSKIDESLQNIDQSRSKVEDSAKKIVNTSTKLNKNLRSNQKTEEKCTEAQNRLDEDFDQQTSNSQTTTSNLDQSQPTFSDPDNELNSTISSKAEISFDSSFVISSPKTKGKKKKNNRKDSKKLKKNSQKTKKFSKNLQQSATSNISNVLNSSLSNSEAQQHFTKGLDFYMTGDLNKAIEEFTKVLELETDFEEADEMITKSQEILDLNDVAEMNMSEKNYAAVVEILNQALEIDESNDFVNRNFYFQRGLAFYHLNENENSMKDYEEYERLSKKLGMEIKKVN</sequence>
<keyword evidence="2" id="KW-0802">TPR repeat</keyword>
<feature type="region of interest" description="Disordered" evidence="3">
    <location>
        <begin position="367"/>
        <end position="400"/>
    </location>
</feature>
<evidence type="ECO:0000256" key="2">
    <source>
        <dbReference type="PROSITE-ProRule" id="PRU00339"/>
    </source>
</evidence>
<keyword evidence="1" id="KW-0677">Repeat</keyword>
<comment type="caution">
    <text evidence="4">The sequence shown here is derived from an EMBL/GenBank/DDBJ whole genome shotgun (WGS) entry which is preliminary data.</text>
</comment>
<protein>
    <submittedName>
        <fullName evidence="4">Uncharacterized protein</fullName>
    </submittedName>
</protein>
<dbReference type="SUPFAM" id="SSF48452">
    <property type="entry name" value="TPR-like"/>
    <property type="match status" value="1"/>
</dbReference>
<feature type="repeat" description="TPR" evidence="2">
    <location>
        <begin position="468"/>
        <end position="501"/>
    </location>
</feature>
<feature type="compositionally biased region" description="Basic residues" evidence="3">
    <location>
        <begin position="1"/>
        <end position="14"/>
    </location>
</feature>
<feature type="compositionally biased region" description="Low complexity" evidence="3">
    <location>
        <begin position="369"/>
        <end position="385"/>
    </location>
</feature>
<feature type="compositionally biased region" description="Basic residues" evidence="3">
    <location>
        <begin position="418"/>
        <end position="444"/>
    </location>
</feature>
<evidence type="ECO:0000256" key="1">
    <source>
        <dbReference type="ARBA" id="ARBA00022737"/>
    </source>
</evidence>
<dbReference type="InterPro" id="IPR011990">
    <property type="entry name" value="TPR-like_helical_dom_sf"/>
</dbReference>
<dbReference type="AlphaFoldDB" id="A0A9J6BAU1"/>
<name>A0A9J6BAU1_POLVA</name>
<dbReference type="Gene3D" id="1.25.40.10">
    <property type="entry name" value="Tetratricopeptide repeat domain"/>
    <property type="match status" value="2"/>
</dbReference>